<name>A0A226D5T2_FOLCA</name>
<keyword evidence="4" id="KW-1185">Reference proteome</keyword>
<evidence type="ECO:0000313" key="3">
    <source>
        <dbReference type="EMBL" id="OXA40533.1"/>
    </source>
</evidence>
<dbReference type="EMBL" id="LNIX01000033">
    <property type="protein sequence ID" value="OXA40533.1"/>
    <property type="molecule type" value="Genomic_DNA"/>
</dbReference>
<gene>
    <name evidence="3" type="ORF">Fcan01_24734</name>
</gene>
<dbReference type="Gene3D" id="3.10.450.50">
    <property type="match status" value="1"/>
</dbReference>
<feature type="chain" id="PRO_5012601353" description="SnoaL-like domain-containing protein" evidence="1">
    <location>
        <begin position="21"/>
        <end position="216"/>
    </location>
</feature>
<sequence length="216" mass="24074">MEGFFTTIAILLVGLGSALSWGPGGVPFHYSDTSLPSGPRLRRQYPGGPYQYSPYTDYVYSAPIIPRASASARAIASFLAADDVTYCPPNNPRWNKRQCLKIVQETVGNKITTNLEKYFLPTYIQHNPTVADGLEAFREALSPGGLLFGPREQIDFRAVGADGDLVWLHARRIRPNGDVFAHLDLYRFECGKIAEHWDVIQRADESAPAENDHPFF</sequence>
<dbReference type="Proteomes" id="UP000198287">
    <property type="component" value="Unassembled WGS sequence"/>
</dbReference>
<feature type="signal peptide" evidence="1">
    <location>
        <begin position="1"/>
        <end position="20"/>
    </location>
</feature>
<dbReference type="SUPFAM" id="SSF54427">
    <property type="entry name" value="NTF2-like"/>
    <property type="match status" value="1"/>
</dbReference>
<comment type="caution">
    <text evidence="3">The sequence shown here is derived from an EMBL/GenBank/DDBJ whole genome shotgun (WGS) entry which is preliminary data.</text>
</comment>
<dbReference type="AlphaFoldDB" id="A0A226D5T2"/>
<evidence type="ECO:0000313" key="4">
    <source>
        <dbReference type="Proteomes" id="UP000198287"/>
    </source>
</evidence>
<evidence type="ECO:0000256" key="1">
    <source>
        <dbReference type="SAM" id="SignalP"/>
    </source>
</evidence>
<accession>A0A226D5T2</accession>
<dbReference type="OrthoDB" id="197150at2759"/>
<protein>
    <recommendedName>
        <fullName evidence="2">SnoaL-like domain-containing protein</fullName>
    </recommendedName>
</protein>
<reference evidence="3 4" key="1">
    <citation type="submission" date="2015-12" db="EMBL/GenBank/DDBJ databases">
        <title>The genome of Folsomia candida.</title>
        <authorList>
            <person name="Faddeeva A."/>
            <person name="Derks M.F."/>
            <person name="Anvar Y."/>
            <person name="Smit S."/>
            <person name="Van Straalen N."/>
            <person name="Roelofs D."/>
        </authorList>
    </citation>
    <scope>NUCLEOTIDE SEQUENCE [LARGE SCALE GENOMIC DNA]</scope>
    <source>
        <strain evidence="3 4">VU population</strain>
        <tissue evidence="3">Whole body</tissue>
    </source>
</reference>
<dbReference type="InterPro" id="IPR032710">
    <property type="entry name" value="NTF2-like_dom_sf"/>
</dbReference>
<evidence type="ECO:0000259" key="2">
    <source>
        <dbReference type="Pfam" id="PF12680"/>
    </source>
</evidence>
<proteinExistence type="predicted"/>
<keyword evidence="1" id="KW-0732">Signal</keyword>
<dbReference type="InterPro" id="IPR037401">
    <property type="entry name" value="SnoaL-like"/>
</dbReference>
<organism evidence="3 4">
    <name type="scientific">Folsomia candida</name>
    <name type="common">Springtail</name>
    <dbReference type="NCBI Taxonomy" id="158441"/>
    <lineage>
        <taxon>Eukaryota</taxon>
        <taxon>Metazoa</taxon>
        <taxon>Ecdysozoa</taxon>
        <taxon>Arthropoda</taxon>
        <taxon>Hexapoda</taxon>
        <taxon>Collembola</taxon>
        <taxon>Entomobryomorpha</taxon>
        <taxon>Isotomoidea</taxon>
        <taxon>Isotomidae</taxon>
        <taxon>Proisotominae</taxon>
        <taxon>Folsomia</taxon>
    </lineage>
</organism>
<dbReference type="Pfam" id="PF12680">
    <property type="entry name" value="SnoaL_2"/>
    <property type="match status" value="1"/>
</dbReference>
<feature type="domain" description="SnoaL-like" evidence="2">
    <location>
        <begin position="115"/>
        <end position="196"/>
    </location>
</feature>